<dbReference type="Pfam" id="PF07788">
    <property type="entry name" value="PDDEXK_10"/>
    <property type="match status" value="1"/>
</dbReference>
<accession>B1YDR1</accession>
<dbReference type="AlphaFoldDB" id="B1YDR1"/>
<dbReference type="KEGG" id="tne:Tneu_0991"/>
<dbReference type="PANTHER" id="PTHR34314:SF6">
    <property type="entry name" value="DUF3782 DOMAIN-CONTAINING PROTEIN"/>
    <property type="match status" value="1"/>
</dbReference>
<feature type="coiled-coil region" evidence="1">
    <location>
        <begin position="61"/>
        <end position="109"/>
    </location>
</feature>
<dbReference type="Pfam" id="PF12644">
    <property type="entry name" value="DUF3782"/>
    <property type="match status" value="1"/>
</dbReference>
<dbReference type="Gene3D" id="1.20.5.300">
    <property type="match status" value="1"/>
</dbReference>
<dbReference type="STRING" id="444157.Tneu_0991"/>
<evidence type="ECO:0000313" key="3">
    <source>
        <dbReference type="Proteomes" id="UP000001694"/>
    </source>
</evidence>
<dbReference type="HOGENOM" id="CLU_064028_2_1_2"/>
<dbReference type="PANTHER" id="PTHR34314">
    <property type="entry name" value="CRENARCHAEAL PROTEIN, PUTATIVE-RELATED"/>
    <property type="match status" value="1"/>
</dbReference>
<organism evidence="2 3">
    <name type="scientific">Pyrobaculum neutrophilum (strain DSM 2338 / JCM 9278 / NBRC 100436 / V24Sta)</name>
    <name type="common">Thermoproteus neutrophilus</name>
    <dbReference type="NCBI Taxonomy" id="444157"/>
    <lineage>
        <taxon>Archaea</taxon>
        <taxon>Thermoproteota</taxon>
        <taxon>Thermoprotei</taxon>
        <taxon>Thermoproteales</taxon>
        <taxon>Thermoproteaceae</taxon>
        <taxon>Pyrobaculum</taxon>
    </lineage>
</organism>
<dbReference type="eggNOG" id="arCOG01423">
    <property type="taxonomic scope" value="Archaea"/>
</dbReference>
<evidence type="ECO:0008006" key="4">
    <source>
        <dbReference type="Google" id="ProtNLM"/>
    </source>
</evidence>
<reference evidence="2" key="1">
    <citation type="submission" date="2008-03" db="EMBL/GenBank/DDBJ databases">
        <title>Complete sequence of Thermoproteus neutrophilus V24Sta.</title>
        <authorList>
            <consortium name="US DOE Joint Genome Institute"/>
            <person name="Copeland A."/>
            <person name="Lucas S."/>
            <person name="Lapidus A."/>
            <person name="Glavina del Rio T."/>
            <person name="Dalin E."/>
            <person name="Tice H."/>
            <person name="Bruce D."/>
            <person name="Goodwin L."/>
            <person name="Pitluck S."/>
            <person name="Sims D."/>
            <person name="Brettin T."/>
            <person name="Detter J.C."/>
            <person name="Han C."/>
            <person name="Kuske C.R."/>
            <person name="Schmutz J."/>
            <person name="Larimer F."/>
            <person name="Land M."/>
            <person name="Hauser L."/>
            <person name="Kyrpides N."/>
            <person name="Mikhailova N."/>
            <person name="Biddle J.F."/>
            <person name="Zhang Z."/>
            <person name="Fitz-Gibbon S.T."/>
            <person name="Lowe T.M."/>
            <person name="Saltikov C."/>
            <person name="House C.H."/>
            <person name="Richardson P."/>
        </authorList>
    </citation>
    <scope>NUCLEOTIDE SEQUENCE [LARGE SCALE GENOMIC DNA]</scope>
    <source>
        <strain evidence="2">V24Sta</strain>
    </source>
</reference>
<name>B1YDR1_PYRNV</name>
<protein>
    <recommendedName>
        <fullName evidence="4">DUF3782 domain-containing protein</fullName>
    </recommendedName>
</protein>
<gene>
    <name evidence="2" type="ordered locus">Tneu_0991</name>
</gene>
<sequence>MELERRGFVFEFRLAQLDVGLDLKRELLRLLREDEEFRYAVVGLLGIADLRTSLDSLIKAVGELRDVVAKHSEEIDKLRSAVEELRKAVEALTEDVKRHSEAIHAMQNSIERLTSSVTALGYRHGLFTEEAFRESIRYLLGDLLKIYQIKRWTYYDSEGFVFGRPSVIDVDVLIRDGEHILVGYKAGIDRGDVAELYREGLLYERVNKVRPRLLIVGPAIRKRALELARELGVEVRAPEVV</sequence>
<dbReference type="EMBL" id="CP001014">
    <property type="protein sequence ID" value="ACB39924.1"/>
    <property type="molecule type" value="Genomic_DNA"/>
</dbReference>
<evidence type="ECO:0000256" key="1">
    <source>
        <dbReference type="SAM" id="Coils"/>
    </source>
</evidence>
<dbReference type="Proteomes" id="UP000001694">
    <property type="component" value="Chromosome"/>
</dbReference>
<proteinExistence type="predicted"/>
<keyword evidence="1" id="KW-0175">Coiled coil</keyword>
<keyword evidence="3" id="KW-1185">Reference proteome</keyword>
<evidence type="ECO:0000313" key="2">
    <source>
        <dbReference type="EMBL" id="ACB39924.1"/>
    </source>
</evidence>
<dbReference type="InterPro" id="IPR024271">
    <property type="entry name" value="DUF3782"/>
</dbReference>
<dbReference type="InterPro" id="IPR012431">
    <property type="entry name" value="PDDEXK_10"/>
</dbReference>